<dbReference type="AlphaFoldDB" id="A0A5N6VEL1"/>
<dbReference type="Proteomes" id="UP000325433">
    <property type="component" value="Unassembled WGS sequence"/>
</dbReference>
<name>A0A5N6VEL1_9EURO</name>
<evidence type="ECO:0000313" key="1">
    <source>
        <dbReference type="EMBL" id="KAE8306596.1"/>
    </source>
</evidence>
<protein>
    <recommendedName>
        <fullName evidence="3">Fungal N-terminal domain-containing protein</fullName>
    </recommendedName>
</protein>
<evidence type="ECO:0000313" key="2">
    <source>
        <dbReference type="Proteomes" id="UP000325433"/>
    </source>
</evidence>
<proteinExistence type="predicted"/>
<sequence>MDPGSIFGVISGAVQLVQVITQTAAGLATLREKFSHADLTIRSLIGELVTIKSAITQLDEWARYNTRDTAEENEYDEGLFVALDGCRAVMDVLSDQVAALTRGNDTQFGIGTRVKILWNEDIMRAHQDRLHAQVLALQLLVQACQW</sequence>
<reference evidence="2" key="1">
    <citation type="submission" date="2019-04" db="EMBL/GenBank/DDBJ databases">
        <title>Friends and foes A comparative genomics studyof 23 Aspergillus species from section Flavi.</title>
        <authorList>
            <consortium name="DOE Joint Genome Institute"/>
            <person name="Kjaerbolling I."/>
            <person name="Vesth T."/>
            <person name="Frisvad J.C."/>
            <person name="Nybo J.L."/>
            <person name="Theobald S."/>
            <person name="Kildgaard S."/>
            <person name="Isbrandt T."/>
            <person name="Kuo A."/>
            <person name="Sato A."/>
            <person name="Lyhne E.K."/>
            <person name="Kogle M.E."/>
            <person name="Wiebenga A."/>
            <person name="Kun R.S."/>
            <person name="Lubbers R.J."/>
            <person name="Makela M.R."/>
            <person name="Barry K."/>
            <person name="Chovatia M."/>
            <person name="Clum A."/>
            <person name="Daum C."/>
            <person name="Haridas S."/>
            <person name="He G."/>
            <person name="LaButti K."/>
            <person name="Lipzen A."/>
            <person name="Mondo S."/>
            <person name="Riley R."/>
            <person name="Salamov A."/>
            <person name="Simmons B.A."/>
            <person name="Magnuson J.K."/>
            <person name="Henrissat B."/>
            <person name="Mortensen U.H."/>
            <person name="Larsen T.O."/>
            <person name="Devries R.P."/>
            <person name="Grigoriev I.V."/>
            <person name="Machida M."/>
            <person name="Baker S.E."/>
            <person name="Andersen M.R."/>
        </authorList>
    </citation>
    <scope>NUCLEOTIDE SEQUENCE [LARGE SCALE GENOMIC DNA]</scope>
    <source>
        <strain evidence="2">CBS 130015</strain>
    </source>
</reference>
<organism evidence="1 2">
    <name type="scientific">Aspergillus transmontanensis</name>
    <dbReference type="NCBI Taxonomy" id="1034304"/>
    <lineage>
        <taxon>Eukaryota</taxon>
        <taxon>Fungi</taxon>
        <taxon>Dikarya</taxon>
        <taxon>Ascomycota</taxon>
        <taxon>Pezizomycotina</taxon>
        <taxon>Eurotiomycetes</taxon>
        <taxon>Eurotiomycetidae</taxon>
        <taxon>Eurotiales</taxon>
        <taxon>Aspergillaceae</taxon>
        <taxon>Aspergillus</taxon>
        <taxon>Aspergillus subgen. Circumdati</taxon>
    </lineage>
</organism>
<dbReference type="EMBL" id="ML738441">
    <property type="protein sequence ID" value="KAE8306596.1"/>
    <property type="molecule type" value="Genomic_DNA"/>
</dbReference>
<evidence type="ECO:0008006" key="3">
    <source>
        <dbReference type="Google" id="ProtNLM"/>
    </source>
</evidence>
<accession>A0A5N6VEL1</accession>
<keyword evidence="2" id="KW-1185">Reference proteome</keyword>
<gene>
    <name evidence="1" type="ORF">BDV41DRAFT_114136</name>
</gene>